<evidence type="ECO:0000256" key="6">
    <source>
        <dbReference type="ARBA" id="ARBA00022729"/>
    </source>
</evidence>
<dbReference type="InterPro" id="IPR004565">
    <property type="entry name" value="OM_lipoprot_LolB"/>
</dbReference>
<dbReference type="InterPro" id="IPR029046">
    <property type="entry name" value="LolA/LolB/LppX"/>
</dbReference>
<keyword evidence="6 13" id="KW-0732">Signal</keyword>
<gene>
    <name evidence="13 14" type="primary">lolB</name>
    <name evidence="14" type="ORF">GCM10009098_25400</name>
</gene>
<dbReference type="RefSeq" id="WP_226767697.1">
    <property type="nucleotide sequence ID" value="NZ_BAAAEO010000004.1"/>
</dbReference>
<dbReference type="NCBIfam" id="TIGR00548">
    <property type="entry name" value="lolB"/>
    <property type="match status" value="1"/>
</dbReference>
<protein>
    <recommendedName>
        <fullName evidence="4 13">Outer-membrane lipoprotein LolB</fullName>
    </recommendedName>
</protein>
<accession>A0ABP3P342</accession>
<evidence type="ECO:0000256" key="10">
    <source>
        <dbReference type="ARBA" id="ARBA00023186"/>
    </source>
</evidence>
<keyword evidence="8 13" id="KW-0472">Membrane</keyword>
<evidence type="ECO:0000256" key="13">
    <source>
        <dbReference type="HAMAP-Rule" id="MF_00233"/>
    </source>
</evidence>
<evidence type="ECO:0000256" key="11">
    <source>
        <dbReference type="ARBA" id="ARBA00023237"/>
    </source>
</evidence>
<dbReference type="Gene3D" id="2.50.20.10">
    <property type="entry name" value="Lipoprotein localisation LolA/LolB/LppX"/>
    <property type="match status" value="1"/>
</dbReference>
<dbReference type="Proteomes" id="UP001501169">
    <property type="component" value="Unassembled WGS sequence"/>
</dbReference>
<reference evidence="15" key="1">
    <citation type="journal article" date="2019" name="Int. J. Syst. Evol. Microbiol.">
        <title>The Global Catalogue of Microorganisms (GCM) 10K type strain sequencing project: providing services to taxonomists for standard genome sequencing and annotation.</title>
        <authorList>
            <consortium name="The Broad Institute Genomics Platform"/>
            <consortium name="The Broad Institute Genome Sequencing Center for Infectious Disease"/>
            <person name="Wu L."/>
            <person name="Ma J."/>
        </authorList>
    </citation>
    <scope>NUCLEOTIDE SEQUENCE [LARGE SCALE GENOMIC DNA]</scope>
    <source>
        <strain evidence="15">JCM 14331</strain>
    </source>
</reference>
<organism evidence="14 15">
    <name type="scientific">Rheinheimera aquimaris</name>
    <dbReference type="NCBI Taxonomy" id="412437"/>
    <lineage>
        <taxon>Bacteria</taxon>
        <taxon>Pseudomonadati</taxon>
        <taxon>Pseudomonadota</taxon>
        <taxon>Gammaproteobacteria</taxon>
        <taxon>Chromatiales</taxon>
        <taxon>Chromatiaceae</taxon>
        <taxon>Rheinheimera</taxon>
    </lineage>
</organism>
<name>A0ABP3P342_9GAMM</name>
<keyword evidence="9 13" id="KW-0564">Palmitate</keyword>
<dbReference type="EMBL" id="BAAAEO010000004">
    <property type="protein sequence ID" value="GAA0556457.1"/>
    <property type="molecule type" value="Genomic_DNA"/>
</dbReference>
<evidence type="ECO:0000256" key="5">
    <source>
        <dbReference type="ARBA" id="ARBA00022448"/>
    </source>
</evidence>
<evidence type="ECO:0000256" key="8">
    <source>
        <dbReference type="ARBA" id="ARBA00023136"/>
    </source>
</evidence>
<evidence type="ECO:0000256" key="9">
    <source>
        <dbReference type="ARBA" id="ARBA00023139"/>
    </source>
</evidence>
<dbReference type="SUPFAM" id="SSF89392">
    <property type="entry name" value="Prokaryotic lipoproteins and lipoprotein localization factors"/>
    <property type="match status" value="1"/>
</dbReference>
<comment type="function">
    <text evidence="13">Plays a critical role in the incorporation of lipoproteins in the outer membrane after they are released by the LolA protein.</text>
</comment>
<sequence length="202" mass="22782">MAQPMLRPLLVSIFLLWLSGCTVLQQQRPVEAPLNMSEREQQLTAMQQFSLQASVGVKSPAESISGNLRWQQKNNTEYHARLSNFLGISLFELTQDSSGSEIQIKGESYRAADTSTLLLQLSGWSMPLQDMPLWLRGLPGSNGRDVQRDEFGRIVSFNLTDSTGIIWQLEYQSFFSDSLALPKRILLSSSDSQIKVVIRSWQ</sequence>
<keyword evidence="10 13" id="KW-0143">Chaperone</keyword>
<evidence type="ECO:0000313" key="15">
    <source>
        <dbReference type="Proteomes" id="UP001501169"/>
    </source>
</evidence>
<evidence type="ECO:0000256" key="1">
    <source>
        <dbReference type="ARBA" id="ARBA00004459"/>
    </source>
</evidence>
<comment type="subcellular location">
    <subcellularLocation>
        <location evidence="1 13">Cell outer membrane</location>
        <topology evidence="1 13">Lipid-anchor</topology>
    </subcellularLocation>
</comment>
<comment type="similarity">
    <text evidence="2 13">Belongs to the LolB family.</text>
</comment>
<comment type="subunit">
    <text evidence="3 13">Monomer.</text>
</comment>
<keyword evidence="7 13" id="KW-0653">Protein transport</keyword>
<keyword evidence="11 13" id="KW-0998">Cell outer membrane</keyword>
<evidence type="ECO:0000256" key="12">
    <source>
        <dbReference type="ARBA" id="ARBA00023288"/>
    </source>
</evidence>
<evidence type="ECO:0000313" key="14">
    <source>
        <dbReference type="EMBL" id="GAA0556457.1"/>
    </source>
</evidence>
<comment type="caution">
    <text evidence="14">The sequence shown here is derived from an EMBL/GenBank/DDBJ whole genome shotgun (WGS) entry which is preliminary data.</text>
</comment>
<dbReference type="Pfam" id="PF03550">
    <property type="entry name" value="LolB"/>
    <property type="match status" value="1"/>
</dbReference>
<dbReference type="PROSITE" id="PS51257">
    <property type="entry name" value="PROKAR_LIPOPROTEIN"/>
    <property type="match status" value="1"/>
</dbReference>
<evidence type="ECO:0000256" key="3">
    <source>
        <dbReference type="ARBA" id="ARBA00011245"/>
    </source>
</evidence>
<dbReference type="HAMAP" id="MF_00233">
    <property type="entry name" value="LolB"/>
    <property type="match status" value="1"/>
</dbReference>
<evidence type="ECO:0000256" key="2">
    <source>
        <dbReference type="ARBA" id="ARBA00009696"/>
    </source>
</evidence>
<keyword evidence="15" id="KW-1185">Reference proteome</keyword>
<evidence type="ECO:0000256" key="7">
    <source>
        <dbReference type="ARBA" id="ARBA00022927"/>
    </source>
</evidence>
<proteinExistence type="inferred from homology"/>
<keyword evidence="12 13" id="KW-0449">Lipoprotein</keyword>
<dbReference type="CDD" id="cd16326">
    <property type="entry name" value="LolB"/>
    <property type="match status" value="1"/>
</dbReference>
<evidence type="ECO:0000256" key="4">
    <source>
        <dbReference type="ARBA" id="ARBA00016202"/>
    </source>
</evidence>
<keyword evidence="5 13" id="KW-0813">Transport</keyword>